<feature type="transmembrane region" description="Helical" evidence="6">
    <location>
        <begin position="91"/>
        <end position="113"/>
    </location>
</feature>
<dbReference type="EMBL" id="JAARUV010000003">
    <property type="protein sequence ID" value="MBC1779159.1"/>
    <property type="molecule type" value="Genomic_DNA"/>
</dbReference>
<keyword evidence="3 6" id="KW-0812">Transmembrane</keyword>
<feature type="transmembrane region" description="Helical" evidence="6">
    <location>
        <begin position="291"/>
        <end position="310"/>
    </location>
</feature>
<dbReference type="AlphaFoldDB" id="A0A7X1CIN0"/>
<evidence type="ECO:0000256" key="6">
    <source>
        <dbReference type="SAM" id="Phobius"/>
    </source>
</evidence>
<dbReference type="Proteomes" id="UP000547643">
    <property type="component" value="Unassembled WGS sequence"/>
</dbReference>
<keyword evidence="4 6" id="KW-1133">Transmembrane helix</keyword>
<evidence type="ECO:0000256" key="4">
    <source>
        <dbReference type="ARBA" id="ARBA00022989"/>
    </source>
</evidence>
<name>A0A7X1CIN0_9LIST</name>
<dbReference type="Pfam" id="PF01943">
    <property type="entry name" value="Polysacc_synt"/>
    <property type="match status" value="1"/>
</dbReference>
<keyword evidence="5 6" id="KW-0472">Membrane</keyword>
<dbReference type="PANTHER" id="PTHR30250">
    <property type="entry name" value="PST FAMILY PREDICTED COLANIC ACID TRANSPORTER"/>
    <property type="match status" value="1"/>
</dbReference>
<dbReference type="PANTHER" id="PTHR30250:SF11">
    <property type="entry name" value="O-ANTIGEN TRANSPORTER-RELATED"/>
    <property type="match status" value="1"/>
</dbReference>
<feature type="transmembrane region" description="Helical" evidence="6">
    <location>
        <begin position="15"/>
        <end position="35"/>
    </location>
</feature>
<sequence>MGEDANKKRLVRNTIYLYILTFSSYFFSLITVPYQTRILGPEFYGKIGFSTALIAYFRLIIDFGFILSATADVSRHRENRQRVSMIYSHVFYAKCLLVLVSGVALFFLCLHVSFLRMDIGLYMLTFLSLVMQAMMPDFLYRGMENMRFITVRVLALQALFTGLIFIFLKEPSEYYFIPLFTLIGNVIGWFVVERHIRSKWQIKLQKMQYSQVYKTMKSSFPFFLSRIAGTMYQATNTLFIGWFYSPSSAIVGYYTGVDRLVGSAKSMFSPVADSLYPYMIKNRDFRLLRKWLLLIMPPTILGCILIGIFAKPLMSLLLGPAFYEAGSILRLLIPVVALMPLVYLLGFPVLSPMGLARHANISTIVSAAFQFCALGIIFVLGSFSITALCIITVCSQSLVVFYRAIIIWKHRKKFKERLLSKND</sequence>
<evidence type="ECO:0000256" key="1">
    <source>
        <dbReference type="ARBA" id="ARBA00004651"/>
    </source>
</evidence>
<evidence type="ECO:0000256" key="5">
    <source>
        <dbReference type="ARBA" id="ARBA00023136"/>
    </source>
</evidence>
<feature type="transmembrane region" description="Helical" evidence="6">
    <location>
        <begin position="359"/>
        <end position="379"/>
    </location>
</feature>
<feature type="transmembrane region" description="Helical" evidence="6">
    <location>
        <begin position="322"/>
        <end position="347"/>
    </location>
</feature>
<feature type="transmembrane region" description="Helical" evidence="6">
    <location>
        <begin position="174"/>
        <end position="192"/>
    </location>
</feature>
<organism evidence="7 8">
    <name type="scientific">Listeria booriae</name>
    <dbReference type="NCBI Taxonomy" id="1552123"/>
    <lineage>
        <taxon>Bacteria</taxon>
        <taxon>Bacillati</taxon>
        <taxon>Bacillota</taxon>
        <taxon>Bacilli</taxon>
        <taxon>Bacillales</taxon>
        <taxon>Listeriaceae</taxon>
        <taxon>Listeria</taxon>
    </lineage>
</organism>
<dbReference type="InterPro" id="IPR002797">
    <property type="entry name" value="Polysacc_synth"/>
</dbReference>
<proteinExistence type="predicted"/>
<feature type="transmembrane region" description="Helical" evidence="6">
    <location>
        <begin position="385"/>
        <end position="408"/>
    </location>
</feature>
<feature type="transmembrane region" description="Helical" evidence="6">
    <location>
        <begin position="119"/>
        <end position="140"/>
    </location>
</feature>
<feature type="transmembrane region" description="Helical" evidence="6">
    <location>
        <begin position="47"/>
        <end position="70"/>
    </location>
</feature>
<dbReference type="InterPro" id="IPR050833">
    <property type="entry name" value="Poly_Biosynth_Transport"/>
</dbReference>
<accession>A0A7X1CIN0</accession>
<comment type="caution">
    <text evidence="7">The sequence shown here is derived from an EMBL/GenBank/DDBJ whole genome shotgun (WGS) entry which is preliminary data.</text>
</comment>
<evidence type="ECO:0000313" key="7">
    <source>
        <dbReference type="EMBL" id="MBC1779159.1"/>
    </source>
</evidence>
<reference evidence="7 8" key="1">
    <citation type="submission" date="2020-03" db="EMBL/GenBank/DDBJ databases">
        <title>Soil Listeria distribution.</title>
        <authorList>
            <person name="Liao J."/>
            <person name="Wiedmann M."/>
        </authorList>
    </citation>
    <scope>NUCLEOTIDE SEQUENCE [LARGE SCALE GENOMIC DNA]</scope>
    <source>
        <strain evidence="7 8">FSL L7-1017</strain>
    </source>
</reference>
<evidence type="ECO:0000256" key="2">
    <source>
        <dbReference type="ARBA" id="ARBA00022475"/>
    </source>
</evidence>
<feature type="transmembrane region" description="Helical" evidence="6">
    <location>
        <begin position="149"/>
        <end position="168"/>
    </location>
</feature>
<protein>
    <submittedName>
        <fullName evidence="7">Oligosaccharide flippase family protein</fullName>
    </submittedName>
</protein>
<gene>
    <name evidence="7" type="ORF">HCA46_09940</name>
</gene>
<dbReference type="RefSeq" id="WP_185495108.1">
    <property type="nucleotide sequence ID" value="NZ_JAARUV010000003.1"/>
</dbReference>
<keyword evidence="2" id="KW-1003">Cell membrane</keyword>
<comment type="subcellular location">
    <subcellularLocation>
        <location evidence="1">Cell membrane</location>
        <topology evidence="1">Multi-pass membrane protein</topology>
    </subcellularLocation>
</comment>
<dbReference type="GO" id="GO:0005886">
    <property type="term" value="C:plasma membrane"/>
    <property type="evidence" value="ECO:0007669"/>
    <property type="project" value="UniProtKB-SubCell"/>
</dbReference>
<evidence type="ECO:0000313" key="8">
    <source>
        <dbReference type="Proteomes" id="UP000547643"/>
    </source>
</evidence>
<evidence type="ECO:0000256" key="3">
    <source>
        <dbReference type="ARBA" id="ARBA00022692"/>
    </source>
</evidence>